<dbReference type="SUPFAM" id="SSF53850">
    <property type="entry name" value="Periplasmic binding protein-like II"/>
    <property type="match status" value="1"/>
</dbReference>
<dbReference type="InterPro" id="IPR030678">
    <property type="entry name" value="Peptide/Ni-bd"/>
</dbReference>
<dbReference type="PANTHER" id="PTHR30290:SF9">
    <property type="entry name" value="OLIGOPEPTIDE-BINDING PROTEIN APPA"/>
    <property type="match status" value="1"/>
</dbReference>
<evidence type="ECO:0000256" key="4">
    <source>
        <dbReference type="SAM" id="SignalP"/>
    </source>
</evidence>
<dbReference type="GO" id="GO:0015833">
    <property type="term" value="P:peptide transport"/>
    <property type="evidence" value="ECO:0007669"/>
    <property type="project" value="TreeGrafter"/>
</dbReference>
<keyword evidence="2" id="KW-0813">Transport</keyword>
<dbReference type="Gene3D" id="3.90.76.10">
    <property type="entry name" value="Dipeptide-binding Protein, Domain 1"/>
    <property type="match status" value="1"/>
</dbReference>
<dbReference type="GO" id="GO:0043190">
    <property type="term" value="C:ATP-binding cassette (ABC) transporter complex"/>
    <property type="evidence" value="ECO:0007669"/>
    <property type="project" value="InterPro"/>
</dbReference>
<evidence type="ECO:0000313" key="6">
    <source>
        <dbReference type="EMBL" id="TMI84924.1"/>
    </source>
</evidence>
<dbReference type="Pfam" id="PF00496">
    <property type="entry name" value="SBP_bac_5"/>
    <property type="match status" value="1"/>
</dbReference>
<feature type="chain" id="PRO_5022193683" evidence="4">
    <location>
        <begin position="25"/>
        <end position="513"/>
    </location>
</feature>
<feature type="domain" description="Solute-binding protein family 5" evidence="5">
    <location>
        <begin position="80"/>
        <end position="423"/>
    </location>
</feature>
<name>A0A537JN45_9BACT</name>
<dbReference type="GO" id="GO:0042597">
    <property type="term" value="C:periplasmic space"/>
    <property type="evidence" value="ECO:0007669"/>
    <property type="project" value="UniProtKB-ARBA"/>
</dbReference>
<dbReference type="PANTHER" id="PTHR30290">
    <property type="entry name" value="PERIPLASMIC BINDING COMPONENT OF ABC TRANSPORTER"/>
    <property type="match status" value="1"/>
</dbReference>
<dbReference type="InterPro" id="IPR039424">
    <property type="entry name" value="SBP_5"/>
</dbReference>
<dbReference type="InterPro" id="IPR000914">
    <property type="entry name" value="SBP_5_dom"/>
</dbReference>
<gene>
    <name evidence="6" type="ORF">E6H04_00360</name>
</gene>
<dbReference type="CDD" id="cd00995">
    <property type="entry name" value="PBP2_NikA_DppA_OppA_like"/>
    <property type="match status" value="1"/>
</dbReference>
<sequence length="513" mass="57346">MGSVRTVLVFVIAAGLAVGSLAPAVPDASAQQLKKVVTFGINRAQENLDPVTQDANPDIWAFMQIYQQLVRVNVKGDGFDPDLAERWTTSADGKTWAFFLRKNARFSNGDPVKAGDVVWSLKRARDTKGPWQWALEAVQDIGARDDATVVITLREPWAPFLADVSLFSNSILSEKVFKDAKPEQISNQPLGSGPFMLVEWRKGEEIVMKANPYYYEKGLPRTPELHLRYIPDDNSRIIALQSGEIDGIDYPPFSRVAELRRDSRLEMQLNPSTAVAHLSLNVREAPLSNVKVRQALAYATDRAAIVKAVCFGYCTPATTFLPITTPYFNKGAKGYAYDPGKAQQLLKESGVPTPLTIKILYRANDAVYESTAVALKGMWAKIGVNLELEPLDRAAATQRYRSNQFQVDVTGWTNDIPDPSQLAAYELGYTESQSYHSGYQSKEMDDLMARGLRELNPDKRRQIYYQIQDLALRDSPLIWLYYAPYTIAISKKMKGLLQMATGPWIFKDVTVGE</sequence>
<accession>A0A537JN45</accession>
<dbReference type="GO" id="GO:1904680">
    <property type="term" value="F:peptide transmembrane transporter activity"/>
    <property type="evidence" value="ECO:0007669"/>
    <property type="project" value="TreeGrafter"/>
</dbReference>
<dbReference type="EMBL" id="VBAO01000011">
    <property type="protein sequence ID" value="TMI84924.1"/>
    <property type="molecule type" value="Genomic_DNA"/>
</dbReference>
<evidence type="ECO:0000256" key="1">
    <source>
        <dbReference type="ARBA" id="ARBA00005695"/>
    </source>
</evidence>
<comment type="caution">
    <text evidence="6">The sequence shown here is derived from an EMBL/GenBank/DDBJ whole genome shotgun (WGS) entry which is preliminary data.</text>
</comment>
<protein>
    <submittedName>
        <fullName evidence="6">ABC transporter substrate-binding protein</fullName>
    </submittedName>
</protein>
<dbReference type="AlphaFoldDB" id="A0A537JN45"/>
<evidence type="ECO:0000256" key="3">
    <source>
        <dbReference type="ARBA" id="ARBA00022729"/>
    </source>
</evidence>
<keyword evidence="3 4" id="KW-0732">Signal</keyword>
<dbReference type="PIRSF" id="PIRSF002741">
    <property type="entry name" value="MppA"/>
    <property type="match status" value="1"/>
</dbReference>
<dbReference type="Gene3D" id="3.10.105.10">
    <property type="entry name" value="Dipeptide-binding Protein, Domain 3"/>
    <property type="match status" value="1"/>
</dbReference>
<dbReference type="Proteomes" id="UP000320048">
    <property type="component" value="Unassembled WGS sequence"/>
</dbReference>
<feature type="signal peptide" evidence="4">
    <location>
        <begin position="1"/>
        <end position="24"/>
    </location>
</feature>
<reference evidence="6 7" key="1">
    <citation type="journal article" date="2019" name="Nat. Microbiol.">
        <title>Mediterranean grassland soil C-N compound turnover is dependent on rainfall and depth, and is mediated by genomically divergent microorganisms.</title>
        <authorList>
            <person name="Diamond S."/>
            <person name="Andeer P.F."/>
            <person name="Li Z."/>
            <person name="Crits-Christoph A."/>
            <person name="Burstein D."/>
            <person name="Anantharaman K."/>
            <person name="Lane K.R."/>
            <person name="Thomas B.C."/>
            <person name="Pan C."/>
            <person name="Northen T.R."/>
            <person name="Banfield J.F."/>
        </authorList>
    </citation>
    <scope>NUCLEOTIDE SEQUENCE [LARGE SCALE GENOMIC DNA]</scope>
    <source>
        <strain evidence="6">NP_7</strain>
    </source>
</reference>
<evidence type="ECO:0000313" key="7">
    <source>
        <dbReference type="Proteomes" id="UP000320048"/>
    </source>
</evidence>
<dbReference type="Gene3D" id="3.40.190.10">
    <property type="entry name" value="Periplasmic binding protein-like II"/>
    <property type="match status" value="1"/>
</dbReference>
<proteinExistence type="inferred from homology"/>
<organism evidence="6 7">
    <name type="scientific">Candidatus Segetimicrobium genomatis</name>
    <dbReference type="NCBI Taxonomy" id="2569760"/>
    <lineage>
        <taxon>Bacteria</taxon>
        <taxon>Bacillati</taxon>
        <taxon>Candidatus Sysuimicrobiota</taxon>
        <taxon>Candidatus Sysuimicrobiia</taxon>
        <taxon>Candidatus Sysuimicrobiales</taxon>
        <taxon>Candidatus Segetimicrobiaceae</taxon>
        <taxon>Candidatus Segetimicrobium</taxon>
    </lineage>
</organism>
<comment type="similarity">
    <text evidence="1">Belongs to the bacterial solute-binding protein 5 family.</text>
</comment>
<evidence type="ECO:0000256" key="2">
    <source>
        <dbReference type="ARBA" id="ARBA00022448"/>
    </source>
</evidence>
<evidence type="ECO:0000259" key="5">
    <source>
        <dbReference type="Pfam" id="PF00496"/>
    </source>
</evidence>